<dbReference type="PANTHER" id="PTHR44688:SF16">
    <property type="entry name" value="DNA-BINDING TRANSCRIPTIONAL ACTIVATOR DEVR_DOSR"/>
    <property type="match status" value="1"/>
</dbReference>
<proteinExistence type="predicted"/>
<evidence type="ECO:0000313" key="6">
    <source>
        <dbReference type="Proteomes" id="UP001596425"/>
    </source>
</evidence>
<comment type="caution">
    <text evidence="5">The sequence shown here is derived from an EMBL/GenBank/DDBJ whole genome shotgun (WGS) entry which is preliminary data.</text>
</comment>
<dbReference type="SMART" id="SM00421">
    <property type="entry name" value="HTH_LUXR"/>
    <property type="match status" value="1"/>
</dbReference>
<dbReference type="RefSeq" id="WP_193189859.1">
    <property type="nucleotide sequence ID" value="NZ_JACZFR010000009.1"/>
</dbReference>
<evidence type="ECO:0000256" key="3">
    <source>
        <dbReference type="ARBA" id="ARBA00023163"/>
    </source>
</evidence>
<accession>A0ABW1YS68</accession>
<keyword evidence="3" id="KW-0804">Transcription</keyword>
<dbReference type="InterPro" id="IPR000792">
    <property type="entry name" value="Tscrpt_reg_LuxR_C"/>
</dbReference>
<organism evidence="5 6">
    <name type="scientific">Microbulbifer taiwanensis</name>
    <dbReference type="NCBI Taxonomy" id="986746"/>
    <lineage>
        <taxon>Bacteria</taxon>
        <taxon>Pseudomonadati</taxon>
        <taxon>Pseudomonadota</taxon>
        <taxon>Gammaproteobacteria</taxon>
        <taxon>Cellvibrionales</taxon>
        <taxon>Microbulbiferaceae</taxon>
        <taxon>Microbulbifer</taxon>
    </lineage>
</organism>
<dbReference type="Pfam" id="PF03472">
    <property type="entry name" value="Autoind_bind"/>
    <property type="match status" value="1"/>
</dbReference>
<reference evidence="6" key="1">
    <citation type="journal article" date="2019" name="Int. J. Syst. Evol. Microbiol.">
        <title>The Global Catalogue of Microorganisms (GCM) 10K type strain sequencing project: providing services to taxonomists for standard genome sequencing and annotation.</title>
        <authorList>
            <consortium name="The Broad Institute Genomics Platform"/>
            <consortium name="The Broad Institute Genome Sequencing Center for Infectious Disease"/>
            <person name="Wu L."/>
            <person name="Ma J."/>
        </authorList>
    </citation>
    <scope>NUCLEOTIDE SEQUENCE [LARGE SCALE GENOMIC DNA]</scope>
    <source>
        <strain evidence="6">CGMCC 1.13718</strain>
    </source>
</reference>
<protein>
    <submittedName>
        <fullName evidence="5">Autoinducer binding domain-containing protein</fullName>
    </submittedName>
</protein>
<dbReference type="Gene3D" id="1.10.10.10">
    <property type="entry name" value="Winged helix-like DNA-binding domain superfamily/Winged helix DNA-binding domain"/>
    <property type="match status" value="1"/>
</dbReference>
<dbReference type="SUPFAM" id="SSF75516">
    <property type="entry name" value="Pheromone-binding domain of LuxR-like quorum-sensing transcription factors"/>
    <property type="match status" value="1"/>
</dbReference>
<evidence type="ECO:0000256" key="1">
    <source>
        <dbReference type="ARBA" id="ARBA00023015"/>
    </source>
</evidence>
<dbReference type="InterPro" id="IPR036693">
    <property type="entry name" value="TF_LuxR_autoind-bd_dom_sf"/>
</dbReference>
<dbReference type="InterPro" id="IPR036388">
    <property type="entry name" value="WH-like_DNA-bd_sf"/>
</dbReference>
<dbReference type="SUPFAM" id="SSF46894">
    <property type="entry name" value="C-terminal effector domain of the bipartite response regulators"/>
    <property type="match status" value="1"/>
</dbReference>
<feature type="domain" description="HTH luxR-type" evidence="4">
    <location>
        <begin position="169"/>
        <end position="234"/>
    </location>
</feature>
<evidence type="ECO:0000256" key="2">
    <source>
        <dbReference type="ARBA" id="ARBA00023125"/>
    </source>
</evidence>
<dbReference type="PROSITE" id="PS50043">
    <property type="entry name" value="HTH_LUXR_2"/>
    <property type="match status" value="1"/>
</dbReference>
<gene>
    <name evidence="5" type="ORF">ACFQBM_13070</name>
</gene>
<keyword evidence="1" id="KW-0805">Transcription regulation</keyword>
<keyword evidence="2" id="KW-0238">DNA-binding</keyword>
<dbReference type="InterPro" id="IPR005143">
    <property type="entry name" value="TF_LuxR_autoind-bd_dom"/>
</dbReference>
<dbReference type="Proteomes" id="UP001596425">
    <property type="component" value="Unassembled WGS sequence"/>
</dbReference>
<sequence length="238" mass="26460">MEVIRALPDLLSAQTIDQVKDGIQRSVSAIGFDYYLIGLENPVAPEGARHCVQTNYPRDCVERYSRLQWVGRDPVVRHCRQSPVPMIWHRAHFPGEACELYEESAAHGIATGVATALRGARHNRAMMISVANGASFNTRLESWLTETMPTIQLLASYAYEAIARIEEVDAAADIGLTPREGECLHWAAVGKTSWEISRILSCSEATVNFHFRNIIHKLGVSNRRQAVARALSIGLIRP</sequence>
<dbReference type="PROSITE" id="PS00622">
    <property type="entry name" value="HTH_LUXR_1"/>
    <property type="match status" value="1"/>
</dbReference>
<evidence type="ECO:0000313" key="5">
    <source>
        <dbReference type="EMBL" id="MFC6634224.1"/>
    </source>
</evidence>
<dbReference type="Gene3D" id="3.30.450.80">
    <property type="entry name" value="Transcription factor LuxR-like, autoinducer-binding domain"/>
    <property type="match status" value="1"/>
</dbReference>
<dbReference type="EMBL" id="JBHSVR010000001">
    <property type="protein sequence ID" value="MFC6634224.1"/>
    <property type="molecule type" value="Genomic_DNA"/>
</dbReference>
<name>A0ABW1YS68_9GAMM</name>
<dbReference type="InterPro" id="IPR016032">
    <property type="entry name" value="Sig_transdc_resp-reg_C-effctor"/>
</dbReference>
<dbReference type="CDD" id="cd06170">
    <property type="entry name" value="LuxR_C_like"/>
    <property type="match status" value="1"/>
</dbReference>
<dbReference type="PRINTS" id="PR00038">
    <property type="entry name" value="HTHLUXR"/>
</dbReference>
<keyword evidence="6" id="KW-1185">Reference proteome</keyword>
<dbReference type="PANTHER" id="PTHR44688">
    <property type="entry name" value="DNA-BINDING TRANSCRIPTIONAL ACTIVATOR DEVR_DOSR"/>
    <property type="match status" value="1"/>
</dbReference>
<dbReference type="Pfam" id="PF00196">
    <property type="entry name" value="GerE"/>
    <property type="match status" value="1"/>
</dbReference>
<evidence type="ECO:0000259" key="4">
    <source>
        <dbReference type="PROSITE" id="PS50043"/>
    </source>
</evidence>